<comment type="caution">
    <text evidence="2">The sequence shown here is derived from an EMBL/GenBank/DDBJ whole genome shotgun (WGS) entry which is preliminary data.</text>
</comment>
<sequence>MVRNSGRSSRSGHQGDRRSVPFEMGDFSSGLIADGEGGCPQYRPRKKVSPRWETPFDATLTPPSPALADDIFQGTKSRYINS</sequence>
<organism evidence="2 3">
    <name type="scientific">Caerostris darwini</name>
    <dbReference type="NCBI Taxonomy" id="1538125"/>
    <lineage>
        <taxon>Eukaryota</taxon>
        <taxon>Metazoa</taxon>
        <taxon>Ecdysozoa</taxon>
        <taxon>Arthropoda</taxon>
        <taxon>Chelicerata</taxon>
        <taxon>Arachnida</taxon>
        <taxon>Araneae</taxon>
        <taxon>Araneomorphae</taxon>
        <taxon>Entelegynae</taxon>
        <taxon>Araneoidea</taxon>
        <taxon>Araneidae</taxon>
        <taxon>Caerostris</taxon>
    </lineage>
</organism>
<keyword evidence="3" id="KW-1185">Reference proteome</keyword>
<dbReference type="EMBL" id="BPLQ01008166">
    <property type="protein sequence ID" value="GIY35397.1"/>
    <property type="molecule type" value="Genomic_DNA"/>
</dbReference>
<feature type="compositionally biased region" description="Polar residues" evidence="1">
    <location>
        <begin position="1"/>
        <end position="12"/>
    </location>
</feature>
<dbReference type="AlphaFoldDB" id="A0AAV4SS71"/>
<evidence type="ECO:0000313" key="3">
    <source>
        <dbReference type="Proteomes" id="UP001054837"/>
    </source>
</evidence>
<name>A0AAV4SS71_9ARAC</name>
<evidence type="ECO:0000256" key="1">
    <source>
        <dbReference type="SAM" id="MobiDB-lite"/>
    </source>
</evidence>
<evidence type="ECO:0000313" key="2">
    <source>
        <dbReference type="EMBL" id="GIY35397.1"/>
    </source>
</evidence>
<feature type="region of interest" description="Disordered" evidence="1">
    <location>
        <begin position="1"/>
        <end position="82"/>
    </location>
</feature>
<gene>
    <name evidence="2" type="ORF">CDAR_189071</name>
</gene>
<proteinExistence type="predicted"/>
<protein>
    <submittedName>
        <fullName evidence="2">Uncharacterized protein</fullName>
    </submittedName>
</protein>
<reference evidence="2 3" key="1">
    <citation type="submission" date="2021-06" db="EMBL/GenBank/DDBJ databases">
        <title>Caerostris darwini draft genome.</title>
        <authorList>
            <person name="Kono N."/>
            <person name="Arakawa K."/>
        </authorList>
    </citation>
    <scope>NUCLEOTIDE SEQUENCE [LARGE SCALE GENOMIC DNA]</scope>
</reference>
<accession>A0AAV4SS71</accession>
<dbReference type="Proteomes" id="UP001054837">
    <property type="component" value="Unassembled WGS sequence"/>
</dbReference>